<protein>
    <submittedName>
        <fullName evidence="1">Uncharacterized protein</fullName>
    </submittedName>
</protein>
<evidence type="ECO:0000313" key="1">
    <source>
        <dbReference type="EMBL" id="PIO46762.1"/>
    </source>
</evidence>
<comment type="caution">
    <text evidence="1">The sequence shown here is derived from an EMBL/GenBank/DDBJ whole genome shotgun (WGS) entry which is preliminary data.</text>
</comment>
<name>A0A2N9W4U4_9HYPH</name>
<dbReference type="EMBL" id="MZMT01000003">
    <property type="protein sequence ID" value="PIO46762.1"/>
    <property type="molecule type" value="Genomic_DNA"/>
</dbReference>
<organism evidence="1 2">
    <name type="scientific">Phyllobacterium zundukense</name>
    <dbReference type="NCBI Taxonomy" id="1867719"/>
    <lineage>
        <taxon>Bacteria</taxon>
        <taxon>Pseudomonadati</taxon>
        <taxon>Pseudomonadota</taxon>
        <taxon>Alphaproteobacteria</taxon>
        <taxon>Hyphomicrobiales</taxon>
        <taxon>Phyllobacteriaceae</taxon>
        <taxon>Phyllobacterium</taxon>
    </lineage>
</organism>
<keyword evidence="2" id="KW-1185">Reference proteome</keyword>
<sequence>MLEISHCHCDLTITTAARWLASQKRPPAAVLSVLHERFGLSIEEAGQAVREARLIHARAL</sequence>
<gene>
    <name evidence="1" type="ORF">B5P45_02905</name>
</gene>
<proteinExistence type="predicted"/>
<reference evidence="1 2" key="1">
    <citation type="journal article" date="2017" name="Int J Environ Stud">
        <title>Does the Miocene-Pliocene relict legume Oxytropis triphylla form nitrogen-fixing nodules with a combination of bacterial strains?</title>
        <authorList>
            <person name="Safronova V."/>
            <person name="Belimov A."/>
            <person name="Sazanova A."/>
            <person name="Kuznetsova I."/>
            <person name="Popova J."/>
            <person name="Andronov E."/>
            <person name="Verkhozina A."/>
            <person name="Tikhonovich I."/>
        </authorList>
    </citation>
    <scope>NUCLEOTIDE SEQUENCE [LARGE SCALE GENOMIC DNA]</scope>
    <source>
        <strain evidence="1 2">Tri-38</strain>
    </source>
</reference>
<dbReference type="Proteomes" id="UP000232163">
    <property type="component" value="Unassembled WGS sequence"/>
</dbReference>
<dbReference type="KEGG" id="pht:BLM14_09170"/>
<accession>A0A2N9W4U4</accession>
<dbReference type="AlphaFoldDB" id="A0A2N9W4U4"/>
<evidence type="ECO:0000313" key="2">
    <source>
        <dbReference type="Proteomes" id="UP000232163"/>
    </source>
</evidence>